<feature type="transmembrane region" description="Helical" evidence="4">
    <location>
        <begin position="439"/>
        <end position="458"/>
    </location>
</feature>
<feature type="compositionally biased region" description="Basic and acidic residues" evidence="3">
    <location>
        <begin position="30"/>
        <end position="44"/>
    </location>
</feature>
<dbReference type="EMBL" id="ML995478">
    <property type="protein sequence ID" value="KAF2144961.1"/>
    <property type="molecule type" value="Genomic_DNA"/>
</dbReference>
<feature type="transmembrane region" description="Helical" evidence="4">
    <location>
        <begin position="82"/>
        <end position="103"/>
    </location>
</feature>
<proteinExistence type="inferred from homology"/>
<feature type="transmembrane region" description="Helical" evidence="4">
    <location>
        <begin position="153"/>
        <end position="177"/>
    </location>
</feature>
<feature type="transmembrane region" description="Helical" evidence="4">
    <location>
        <begin position="284"/>
        <end position="307"/>
    </location>
</feature>
<dbReference type="InterPro" id="IPR020846">
    <property type="entry name" value="MFS_dom"/>
</dbReference>
<evidence type="ECO:0000256" key="1">
    <source>
        <dbReference type="ARBA" id="ARBA00004141"/>
    </source>
</evidence>
<dbReference type="OrthoDB" id="6509908at2759"/>
<organism evidence="6 7">
    <name type="scientific">Aplosporella prunicola CBS 121167</name>
    <dbReference type="NCBI Taxonomy" id="1176127"/>
    <lineage>
        <taxon>Eukaryota</taxon>
        <taxon>Fungi</taxon>
        <taxon>Dikarya</taxon>
        <taxon>Ascomycota</taxon>
        <taxon>Pezizomycotina</taxon>
        <taxon>Dothideomycetes</taxon>
        <taxon>Dothideomycetes incertae sedis</taxon>
        <taxon>Botryosphaeriales</taxon>
        <taxon>Aplosporellaceae</taxon>
        <taxon>Aplosporella</taxon>
    </lineage>
</organism>
<dbReference type="Proteomes" id="UP000799438">
    <property type="component" value="Unassembled WGS sequence"/>
</dbReference>
<evidence type="ECO:0000256" key="4">
    <source>
        <dbReference type="SAM" id="Phobius"/>
    </source>
</evidence>
<dbReference type="AlphaFoldDB" id="A0A6A6BQU8"/>
<dbReference type="Pfam" id="PF07690">
    <property type="entry name" value="MFS_1"/>
    <property type="match status" value="1"/>
</dbReference>
<dbReference type="GO" id="GO:0016020">
    <property type="term" value="C:membrane"/>
    <property type="evidence" value="ECO:0007669"/>
    <property type="project" value="UniProtKB-SubCell"/>
</dbReference>
<feature type="region of interest" description="Disordered" evidence="3">
    <location>
        <begin position="26"/>
        <end position="69"/>
    </location>
</feature>
<reference evidence="6" key="1">
    <citation type="journal article" date="2020" name="Stud. Mycol.">
        <title>101 Dothideomycetes genomes: a test case for predicting lifestyles and emergence of pathogens.</title>
        <authorList>
            <person name="Haridas S."/>
            <person name="Albert R."/>
            <person name="Binder M."/>
            <person name="Bloem J."/>
            <person name="Labutti K."/>
            <person name="Salamov A."/>
            <person name="Andreopoulos B."/>
            <person name="Baker S."/>
            <person name="Barry K."/>
            <person name="Bills G."/>
            <person name="Bluhm B."/>
            <person name="Cannon C."/>
            <person name="Castanera R."/>
            <person name="Culley D."/>
            <person name="Daum C."/>
            <person name="Ezra D."/>
            <person name="Gonzalez J."/>
            <person name="Henrissat B."/>
            <person name="Kuo A."/>
            <person name="Liang C."/>
            <person name="Lipzen A."/>
            <person name="Lutzoni F."/>
            <person name="Magnuson J."/>
            <person name="Mondo S."/>
            <person name="Nolan M."/>
            <person name="Ohm R."/>
            <person name="Pangilinan J."/>
            <person name="Park H.-J."/>
            <person name="Ramirez L."/>
            <person name="Alfaro M."/>
            <person name="Sun H."/>
            <person name="Tritt A."/>
            <person name="Yoshinaga Y."/>
            <person name="Zwiers L.-H."/>
            <person name="Turgeon B."/>
            <person name="Goodwin S."/>
            <person name="Spatafora J."/>
            <person name="Crous P."/>
            <person name="Grigoriev I."/>
        </authorList>
    </citation>
    <scope>NUCLEOTIDE SEQUENCE</scope>
    <source>
        <strain evidence="6">CBS 121167</strain>
    </source>
</reference>
<keyword evidence="7" id="KW-1185">Reference proteome</keyword>
<evidence type="ECO:0000313" key="6">
    <source>
        <dbReference type="EMBL" id="KAF2144961.1"/>
    </source>
</evidence>
<dbReference type="Gene3D" id="1.20.1250.20">
    <property type="entry name" value="MFS general substrate transporter like domains"/>
    <property type="match status" value="2"/>
</dbReference>
<evidence type="ECO:0000256" key="3">
    <source>
        <dbReference type="SAM" id="MobiDB-lite"/>
    </source>
</evidence>
<gene>
    <name evidence="6" type="ORF">K452DRAFT_284346</name>
</gene>
<dbReference type="PANTHER" id="PTHR11360">
    <property type="entry name" value="MONOCARBOXYLATE TRANSPORTER"/>
    <property type="match status" value="1"/>
</dbReference>
<dbReference type="InterPro" id="IPR011701">
    <property type="entry name" value="MFS"/>
</dbReference>
<comment type="subcellular location">
    <subcellularLocation>
        <location evidence="1">Membrane</location>
        <topology evidence="1">Multi-pass membrane protein</topology>
    </subcellularLocation>
</comment>
<dbReference type="PROSITE" id="PS50850">
    <property type="entry name" value="MFS"/>
    <property type="match status" value="1"/>
</dbReference>
<evidence type="ECO:0000313" key="7">
    <source>
        <dbReference type="Proteomes" id="UP000799438"/>
    </source>
</evidence>
<feature type="transmembrane region" description="Helical" evidence="4">
    <location>
        <begin position="319"/>
        <end position="338"/>
    </location>
</feature>
<dbReference type="GeneID" id="54297424"/>
<accession>A0A6A6BQU8</accession>
<keyword evidence="4" id="KW-0812">Transmembrane</keyword>
<evidence type="ECO:0000256" key="2">
    <source>
        <dbReference type="ARBA" id="ARBA00006727"/>
    </source>
</evidence>
<dbReference type="InterPro" id="IPR050327">
    <property type="entry name" value="Proton-linked_MCT"/>
</dbReference>
<sequence>MVAPREGDDIEASRVSLSSATFTDVDADAGSEKRRGGVKDEEKAVAVSAGEQELGSQQQPAGKEAGHSVNDVSAVPNGGTKAWLQVLGAFFLFFNSWGITNTFGTYQTYYKTGLLASSTPSAISWIGSIQAFLLMLVGALTGPIYDAGYFRHLLVVGSFLIVFGLMMLSLCTVYWQVLLAQAFCVGIGTGCLFVPSVAILSTYFTTRLATAMGLAASGSSLGGVLYPIILHRLIGRIGFPWTTRVIAFIALATLLIPNLCMRVRVLPSSRRAMLDLPAWREPPYTLFVLGGIVGFLGLYTPFFYISSYATSRDIVSPDLAFYILAILNAASCAGRIVPNVLADRTGPFNIIVPCAAITGTLTLCLIPVTHTAPLIVVAILYGFFSGTFVSLPPTVLVHLAPERSKIGTRMGMAFAAIACGILVGTPVAGVILNAVGFKYVWVFGGVTTIAGSCFMFAARGLKHGWKLKQWA</sequence>
<feature type="transmembrane region" description="Helical" evidence="4">
    <location>
        <begin position="211"/>
        <end position="229"/>
    </location>
</feature>
<protein>
    <recommendedName>
        <fullName evidence="5">Major facilitator superfamily (MFS) profile domain-containing protein</fullName>
    </recommendedName>
</protein>
<dbReference type="RefSeq" id="XP_033400673.1">
    <property type="nucleotide sequence ID" value="XM_033539928.1"/>
</dbReference>
<feature type="transmembrane region" description="Helical" evidence="4">
    <location>
        <begin position="241"/>
        <end position="263"/>
    </location>
</feature>
<dbReference type="PANTHER" id="PTHR11360:SF234">
    <property type="entry name" value="MFS-TYPE TRANSPORTER DBAD-RELATED"/>
    <property type="match status" value="1"/>
</dbReference>
<keyword evidence="4" id="KW-0472">Membrane</keyword>
<comment type="similarity">
    <text evidence="2">Belongs to the major facilitator superfamily. Monocarboxylate porter (TC 2.A.1.13) family.</text>
</comment>
<feature type="transmembrane region" description="Helical" evidence="4">
    <location>
        <begin position="123"/>
        <end position="141"/>
    </location>
</feature>
<evidence type="ECO:0000259" key="5">
    <source>
        <dbReference type="PROSITE" id="PS50850"/>
    </source>
</evidence>
<keyword evidence="4" id="KW-1133">Transmembrane helix</keyword>
<dbReference type="InterPro" id="IPR036259">
    <property type="entry name" value="MFS_trans_sf"/>
</dbReference>
<feature type="transmembrane region" description="Helical" evidence="4">
    <location>
        <begin position="350"/>
        <end position="368"/>
    </location>
</feature>
<feature type="domain" description="Major facilitator superfamily (MFS) profile" evidence="5">
    <location>
        <begin position="81"/>
        <end position="462"/>
    </location>
</feature>
<dbReference type="SUPFAM" id="SSF103473">
    <property type="entry name" value="MFS general substrate transporter"/>
    <property type="match status" value="1"/>
</dbReference>
<dbReference type="GO" id="GO:0022857">
    <property type="term" value="F:transmembrane transporter activity"/>
    <property type="evidence" value="ECO:0007669"/>
    <property type="project" value="InterPro"/>
</dbReference>
<name>A0A6A6BQU8_9PEZI</name>
<feature type="transmembrane region" description="Helical" evidence="4">
    <location>
        <begin position="374"/>
        <end position="400"/>
    </location>
</feature>
<feature type="transmembrane region" description="Helical" evidence="4">
    <location>
        <begin position="412"/>
        <end position="433"/>
    </location>
</feature>
<feature type="transmembrane region" description="Helical" evidence="4">
    <location>
        <begin position="183"/>
        <end position="204"/>
    </location>
</feature>